<evidence type="ECO:0000256" key="2">
    <source>
        <dbReference type="SAM" id="Phobius"/>
    </source>
</evidence>
<name>A0A4S8QG25_9ACTN</name>
<sequence length="157" mass="16793">MESAIEVAIAAFGAVLALVLIFAAVLGLRSSIETRRRRKARAKEEAEAWTKLLTSQIAIAPVQVADPEAGAALVRARKLHHNAGVALKTAKKTKQFERIRTYALAGLHNLNVMRRRLGKAPGPQGPMPFNSPGAGARNGRDDNIRDVPTGPATGLPF</sequence>
<gene>
    <name evidence="3" type="ORF">FAB82_07605</name>
</gene>
<reference evidence="3 4" key="2">
    <citation type="submission" date="2019-05" db="EMBL/GenBank/DDBJ databases">
        <title>Glycomyces buryatensis sp. nov.</title>
        <authorList>
            <person name="Nikitina E."/>
        </authorList>
    </citation>
    <scope>NUCLEOTIDE SEQUENCE [LARGE SCALE GENOMIC DNA]</scope>
    <source>
        <strain evidence="3 4">18</strain>
    </source>
</reference>
<dbReference type="OrthoDB" id="5195202at2"/>
<dbReference type="EMBL" id="STGY01000029">
    <property type="protein sequence ID" value="THV42102.1"/>
    <property type="molecule type" value="Genomic_DNA"/>
</dbReference>
<dbReference type="RefSeq" id="WP_136533947.1">
    <property type="nucleotide sequence ID" value="NZ_STGY01000029.1"/>
</dbReference>
<proteinExistence type="predicted"/>
<dbReference type="AlphaFoldDB" id="A0A4S8QG25"/>
<comment type="caution">
    <text evidence="3">The sequence shown here is derived from an EMBL/GenBank/DDBJ whole genome shotgun (WGS) entry which is preliminary data.</text>
</comment>
<feature type="region of interest" description="Disordered" evidence="1">
    <location>
        <begin position="116"/>
        <end position="157"/>
    </location>
</feature>
<keyword evidence="4" id="KW-1185">Reference proteome</keyword>
<keyword evidence="2" id="KW-1133">Transmembrane helix</keyword>
<protein>
    <submittedName>
        <fullName evidence="3">Uncharacterized protein</fullName>
    </submittedName>
</protein>
<keyword evidence="2" id="KW-0472">Membrane</keyword>
<evidence type="ECO:0000313" key="3">
    <source>
        <dbReference type="EMBL" id="THV42102.1"/>
    </source>
</evidence>
<dbReference type="Proteomes" id="UP000308760">
    <property type="component" value="Unassembled WGS sequence"/>
</dbReference>
<evidence type="ECO:0000256" key="1">
    <source>
        <dbReference type="SAM" id="MobiDB-lite"/>
    </source>
</evidence>
<evidence type="ECO:0000313" key="4">
    <source>
        <dbReference type="Proteomes" id="UP000308760"/>
    </source>
</evidence>
<keyword evidence="2" id="KW-0812">Transmembrane</keyword>
<feature type="transmembrane region" description="Helical" evidence="2">
    <location>
        <begin position="6"/>
        <end position="28"/>
    </location>
</feature>
<reference evidence="4" key="1">
    <citation type="submission" date="2019-04" db="EMBL/GenBank/DDBJ databases">
        <title>Nocardioides xinjiangensis sp. nov.</title>
        <authorList>
            <person name="Liu S."/>
        </authorList>
    </citation>
    <scope>NUCLEOTIDE SEQUENCE [LARGE SCALE GENOMIC DNA]</scope>
    <source>
        <strain evidence="4">18</strain>
    </source>
</reference>
<accession>A0A4S8QG25</accession>
<organism evidence="3 4">
    <name type="scientific">Glycomyces buryatensis</name>
    <dbReference type="NCBI Taxonomy" id="2570927"/>
    <lineage>
        <taxon>Bacteria</taxon>
        <taxon>Bacillati</taxon>
        <taxon>Actinomycetota</taxon>
        <taxon>Actinomycetes</taxon>
        <taxon>Glycomycetales</taxon>
        <taxon>Glycomycetaceae</taxon>
        <taxon>Glycomyces</taxon>
    </lineage>
</organism>